<feature type="transmembrane region" description="Helical" evidence="7">
    <location>
        <begin position="296"/>
        <end position="316"/>
    </location>
</feature>
<feature type="transmembrane region" description="Helical" evidence="7">
    <location>
        <begin position="141"/>
        <end position="162"/>
    </location>
</feature>
<comment type="subcellular location">
    <subcellularLocation>
        <location evidence="1">Cell membrane</location>
        <topology evidence="1">Multi-pass membrane protein</topology>
    </subcellularLocation>
</comment>
<feature type="transmembrane region" description="Helical" evidence="7">
    <location>
        <begin position="322"/>
        <end position="340"/>
    </location>
</feature>
<reference evidence="9" key="1">
    <citation type="journal article" date="2020" name="mSystems">
        <title>Genome- and Community-Level Interaction Insights into Carbon Utilization and Element Cycling Functions of Hydrothermarchaeota in Hydrothermal Sediment.</title>
        <authorList>
            <person name="Zhou Z."/>
            <person name="Liu Y."/>
            <person name="Xu W."/>
            <person name="Pan J."/>
            <person name="Luo Z.H."/>
            <person name="Li M."/>
        </authorList>
    </citation>
    <scope>NUCLEOTIDE SEQUENCE [LARGE SCALE GENOMIC DNA]</scope>
    <source>
        <strain evidence="9">SpSt-783</strain>
    </source>
</reference>
<feature type="domain" description="Major facilitator superfamily (MFS) profile" evidence="8">
    <location>
        <begin position="230"/>
        <end position="416"/>
    </location>
</feature>
<feature type="transmembrane region" description="Helical" evidence="7">
    <location>
        <begin position="230"/>
        <end position="256"/>
    </location>
</feature>
<dbReference type="Pfam" id="PF07690">
    <property type="entry name" value="MFS_1"/>
    <property type="match status" value="1"/>
</dbReference>
<feature type="transmembrane region" description="Helical" evidence="7">
    <location>
        <begin position="268"/>
        <end position="289"/>
    </location>
</feature>
<organism evidence="9">
    <name type="scientific">candidate division WOR-3 bacterium</name>
    <dbReference type="NCBI Taxonomy" id="2052148"/>
    <lineage>
        <taxon>Bacteria</taxon>
        <taxon>Bacteria division WOR-3</taxon>
    </lineage>
</organism>
<dbReference type="InterPro" id="IPR020846">
    <property type="entry name" value="MFS_dom"/>
</dbReference>
<sequence>MFNLFKKRGILFLSLSNGTSQLGDRLTHMVIITLIGTKYPGKVSAFSEFAITFSLPVIILAPFVGVIVDHWNRQTIMFRCHLFQSILIFLTPSLVILFDSLVPIWILVFVFFALDVFNNTAKNAVIPDLVEYNELVSANSFVITLARIATFLGMVGGGYLIKWVGWRLGFYLDASTHLIAGCLALGMGARILFEPSAKTEISLRQRLKESLKLFLFDLRELIILLIRDRIVMFVMISVFVLPFSAAIAYTVLIYLIQQTFNMGTAGVGWLGGIIGAGMFVGGILMGIFGRTLNRPLIIIFSMMVLALFFIIGPFFITPLFLYFIAFISGMVFSFVGIAQDTILQEDVLKSIRGRIFATKEFIINSAFLICAAGIGLISNILKPFTILRLTGLIIGFLTILAIFILYSIPIQERERL</sequence>
<dbReference type="EMBL" id="DTHJ01000136">
    <property type="protein sequence ID" value="HHS63289.1"/>
    <property type="molecule type" value="Genomic_DNA"/>
</dbReference>
<protein>
    <submittedName>
        <fullName evidence="9">MFS transporter</fullName>
    </submittedName>
</protein>
<feature type="transmembrane region" description="Helical" evidence="7">
    <location>
        <begin position="174"/>
        <end position="193"/>
    </location>
</feature>
<feature type="transmembrane region" description="Helical" evidence="7">
    <location>
        <begin position="45"/>
        <end position="68"/>
    </location>
</feature>
<evidence type="ECO:0000256" key="4">
    <source>
        <dbReference type="ARBA" id="ARBA00022692"/>
    </source>
</evidence>
<name>A0A7C6ENK7_UNCW3</name>
<evidence type="ECO:0000256" key="2">
    <source>
        <dbReference type="ARBA" id="ARBA00022448"/>
    </source>
</evidence>
<dbReference type="InterPro" id="IPR036259">
    <property type="entry name" value="MFS_trans_sf"/>
</dbReference>
<evidence type="ECO:0000256" key="6">
    <source>
        <dbReference type="ARBA" id="ARBA00023136"/>
    </source>
</evidence>
<keyword evidence="2" id="KW-0813">Transport</keyword>
<feature type="transmembrane region" description="Helical" evidence="7">
    <location>
        <begin position="104"/>
        <end position="121"/>
    </location>
</feature>
<dbReference type="GO" id="GO:0022857">
    <property type="term" value="F:transmembrane transporter activity"/>
    <property type="evidence" value="ECO:0007669"/>
    <property type="project" value="InterPro"/>
</dbReference>
<dbReference type="AlphaFoldDB" id="A0A7C6ENK7"/>
<evidence type="ECO:0000256" key="3">
    <source>
        <dbReference type="ARBA" id="ARBA00022475"/>
    </source>
</evidence>
<comment type="caution">
    <text evidence="9">The sequence shown here is derived from an EMBL/GenBank/DDBJ whole genome shotgun (WGS) entry which is preliminary data.</text>
</comment>
<dbReference type="PANTHER" id="PTHR43266">
    <property type="entry name" value="MACROLIDE-EFFLUX PROTEIN"/>
    <property type="match status" value="1"/>
</dbReference>
<dbReference type="SUPFAM" id="SSF103473">
    <property type="entry name" value="MFS general substrate transporter"/>
    <property type="match status" value="1"/>
</dbReference>
<feature type="transmembrane region" description="Helical" evidence="7">
    <location>
        <begin position="386"/>
        <end position="408"/>
    </location>
</feature>
<dbReference type="Gene3D" id="1.20.1250.20">
    <property type="entry name" value="MFS general substrate transporter like domains"/>
    <property type="match status" value="1"/>
</dbReference>
<dbReference type="PANTHER" id="PTHR43266:SF2">
    <property type="entry name" value="MAJOR FACILITATOR SUPERFAMILY (MFS) PROFILE DOMAIN-CONTAINING PROTEIN"/>
    <property type="match status" value="1"/>
</dbReference>
<evidence type="ECO:0000256" key="5">
    <source>
        <dbReference type="ARBA" id="ARBA00022989"/>
    </source>
</evidence>
<accession>A0A7C6ENK7</accession>
<dbReference type="InterPro" id="IPR011701">
    <property type="entry name" value="MFS"/>
</dbReference>
<keyword evidence="4 7" id="KW-0812">Transmembrane</keyword>
<keyword evidence="6 7" id="KW-0472">Membrane</keyword>
<feature type="transmembrane region" description="Helical" evidence="7">
    <location>
        <begin position="80"/>
        <end position="98"/>
    </location>
</feature>
<evidence type="ECO:0000259" key="8">
    <source>
        <dbReference type="PROSITE" id="PS50850"/>
    </source>
</evidence>
<proteinExistence type="predicted"/>
<gene>
    <name evidence="9" type="ORF">ENV70_06740</name>
</gene>
<dbReference type="GO" id="GO:0005886">
    <property type="term" value="C:plasma membrane"/>
    <property type="evidence" value="ECO:0007669"/>
    <property type="project" value="UniProtKB-SubCell"/>
</dbReference>
<evidence type="ECO:0000256" key="1">
    <source>
        <dbReference type="ARBA" id="ARBA00004651"/>
    </source>
</evidence>
<evidence type="ECO:0000313" key="9">
    <source>
        <dbReference type="EMBL" id="HHS63289.1"/>
    </source>
</evidence>
<dbReference type="PROSITE" id="PS50850">
    <property type="entry name" value="MFS"/>
    <property type="match status" value="1"/>
</dbReference>
<keyword evidence="3" id="KW-1003">Cell membrane</keyword>
<evidence type="ECO:0000256" key="7">
    <source>
        <dbReference type="SAM" id="Phobius"/>
    </source>
</evidence>
<keyword evidence="5 7" id="KW-1133">Transmembrane helix</keyword>
<dbReference type="CDD" id="cd06173">
    <property type="entry name" value="MFS_MefA_like"/>
    <property type="match status" value="1"/>
</dbReference>
<feature type="transmembrane region" description="Helical" evidence="7">
    <location>
        <begin position="361"/>
        <end position="380"/>
    </location>
</feature>